<feature type="compositionally biased region" description="Basic residues" evidence="1">
    <location>
        <begin position="55"/>
        <end position="64"/>
    </location>
</feature>
<protein>
    <submittedName>
        <fullName evidence="2">Uncharacterized protein</fullName>
    </submittedName>
</protein>
<reference evidence="2" key="1">
    <citation type="submission" date="2017-07" db="EMBL/GenBank/DDBJ databases">
        <title>Taro Niue Genome Assembly and Annotation.</title>
        <authorList>
            <person name="Atibalentja N."/>
            <person name="Keating K."/>
            <person name="Fields C.J."/>
        </authorList>
    </citation>
    <scope>NUCLEOTIDE SEQUENCE</scope>
    <source>
        <strain evidence="2">Niue_2</strain>
        <tissue evidence="2">Leaf</tissue>
    </source>
</reference>
<name>A0A843TJA2_COLES</name>
<organism evidence="2 3">
    <name type="scientific">Colocasia esculenta</name>
    <name type="common">Wild taro</name>
    <name type="synonym">Arum esculentum</name>
    <dbReference type="NCBI Taxonomy" id="4460"/>
    <lineage>
        <taxon>Eukaryota</taxon>
        <taxon>Viridiplantae</taxon>
        <taxon>Streptophyta</taxon>
        <taxon>Embryophyta</taxon>
        <taxon>Tracheophyta</taxon>
        <taxon>Spermatophyta</taxon>
        <taxon>Magnoliopsida</taxon>
        <taxon>Liliopsida</taxon>
        <taxon>Araceae</taxon>
        <taxon>Aroideae</taxon>
        <taxon>Colocasieae</taxon>
        <taxon>Colocasia</taxon>
    </lineage>
</organism>
<gene>
    <name evidence="2" type="ORF">Taro_002627</name>
</gene>
<evidence type="ECO:0000256" key="1">
    <source>
        <dbReference type="SAM" id="MobiDB-lite"/>
    </source>
</evidence>
<feature type="non-terminal residue" evidence="2">
    <location>
        <position position="1"/>
    </location>
</feature>
<dbReference type="EMBL" id="NMUH01000063">
    <property type="protein sequence ID" value="MQL70326.1"/>
    <property type="molecule type" value="Genomic_DNA"/>
</dbReference>
<dbReference type="Proteomes" id="UP000652761">
    <property type="component" value="Unassembled WGS sequence"/>
</dbReference>
<evidence type="ECO:0000313" key="2">
    <source>
        <dbReference type="EMBL" id="MQL70326.1"/>
    </source>
</evidence>
<accession>A0A843TJA2</accession>
<sequence>NGIGRSLNSSLKPSWSALARAKRFLDQEERPRGGEFVERKDLSSSSPSSSSFNPRRVKRSKVRPRMNHTLKRTGTIWSDVMSTLVSYCYV</sequence>
<dbReference type="AlphaFoldDB" id="A0A843TJA2"/>
<feature type="compositionally biased region" description="Basic and acidic residues" evidence="1">
    <location>
        <begin position="29"/>
        <end position="42"/>
    </location>
</feature>
<keyword evidence="3" id="KW-1185">Reference proteome</keyword>
<comment type="caution">
    <text evidence="2">The sequence shown here is derived from an EMBL/GenBank/DDBJ whole genome shotgun (WGS) entry which is preliminary data.</text>
</comment>
<proteinExistence type="predicted"/>
<evidence type="ECO:0000313" key="3">
    <source>
        <dbReference type="Proteomes" id="UP000652761"/>
    </source>
</evidence>
<feature type="region of interest" description="Disordered" evidence="1">
    <location>
        <begin position="29"/>
        <end position="64"/>
    </location>
</feature>